<protein>
    <submittedName>
        <fullName evidence="1">Uncharacterized protein</fullName>
    </submittedName>
</protein>
<reference evidence="1 2" key="1">
    <citation type="submission" date="2020-08" db="EMBL/GenBank/DDBJ databases">
        <title>The Agave Microbiome: Exploring the role of microbial communities in plant adaptations to desert environments.</title>
        <authorList>
            <person name="Partida-Martinez L.P."/>
        </authorList>
    </citation>
    <scope>NUCLEOTIDE SEQUENCE [LARGE SCALE GENOMIC DNA]</scope>
    <source>
        <strain evidence="1 2">AT3.2</strain>
    </source>
</reference>
<dbReference type="EMBL" id="JACHBX010000003">
    <property type="protein sequence ID" value="MBB6134930.1"/>
    <property type="molecule type" value="Genomic_DNA"/>
</dbReference>
<comment type="caution">
    <text evidence="1">The sequence shown here is derived from an EMBL/GenBank/DDBJ whole genome shotgun (WGS) entry which is preliminary data.</text>
</comment>
<proteinExistence type="predicted"/>
<dbReference type="RefSeq" id="WP_183555587.1">
    <property type="nucleotide sequence ID" value="NZ_JACHBX010000003.1"/>
</dbReference>
<accession>A0A7W9X1X2</accession>
<sequence length="736" mass="80651">MTDSAAATPPKPHAVATTTPAADTFTEAKLTEGGGMLIYWPEKHAFLACYPDEHRALLVEADDHSVKIAALQDANRAVTAASMKLREAHKSNVKPDIDAAEAALKKALSEMAAASDAVKKKLEPLQSLDAKEGVKMVEMVTFKKTRNYDKKATPIYVKSTSLKRILADKRIYLIDGEKAKRKEANFFKNYRPNVREIKHRLNEVVHDKTKFSKEWKLKPEDAEAYTGVLTDWARTMNADNATFFEGKKGELEKRFGLDPNNPERKVDLSAEAQLFRYCAGAGLEVHFNPFTGNLRDGRDKTWTKRALRGLKSGEFGIKGNAHASFAIGEAKVRTEIYYPHFAGFHVQPKIGDQIFEMGYIRLYADVVLSGAVGASLAVETDIGISYTAGKQQIRGVPPANRNKPGVKMRAGANAGLDAFAGVRALADIKGELQWLNPEGNVSDGKPVTVKPGDAIGEFKTVAKVGLGGAASLGVGFTGAFKIQVDKGRFVITARAGACFGVGGEGALSGEVGYETIMEFYKFVSYQLKRADYKKIAHLMDQEVYDYYSKVYYLVIVKKGKLADYANKIGNAVDSEYNQFKNELEKEIENGTAGAKQFMNNITEELIKKTGSWFSYAPPEAMGQINRHLASIGISAHPSLSLEASRLMAMSLGSPQTMNQLATIAERMTPVLGDKQNQALGFALIDNCLKGTRYANALAKTEERLAGAQTLVSKPYIWNTEPEFVVAHMGIDDAMYS</sequence>
<gene>
    <name evidence="1" type="ORF">HD842_003088</name>
</gene>
<organism evidence="1 2">
    <name type="scientific">Massilia aurea</name>
    <dbReference type="NCBI Taxonomy" id="373040"/>
    <lineage>
        <taxon>Bacteria</taxon>
        <taxon>Pseudomonadati</taxon>
        <taxon>Pseudomonadota</taxon>
        <taxon>Betaproteobacteria</taxon>
        <taxon>Burkholderiales</taxon>
        <taxon>Oxalobacteraceae</taxon>
        <taxon>Telluria group</taxon>
        <taxon>Massilia</taxon>
    </lineage>
</organism>
<keyword evidence="2" id="KW-1185">Reference proteome</keyword>
<evidence type="ECO:0000313" key="2">
    <source>
        <dbReference type="Proteomes" id="UP000540787"/>
    </source>
</evidence>
<name>A0A7W9X1X2_9BURK</name>
<dbReference type="AlphaFoldDB" id="A0A7W9X1X2"/>
<evidence type="ECO:0000313" key="1">
    <source>
        <dbReference type="EMBL" id="MBB6134930.1"/>
    </source>
</evidence>
<dbReference type="Proteomes" id="UP000540787">
    <property type="component" value="Unassembled WGS sequence"/>
</dbReference>